<dbReference type="OrthoDB" id="7745385at2"/>
<feature type="transmembrane region" description="Helical" evidence="1">
    <location>
        <begin position="34"/>
        <end position="67"/>
    </location>
</feature>
<keyword evidence="3" id="KW-1185">Reference proteome</keyword>
<keyword evidence="1" id="KW-0472">Membrane</keyword>
<name>A0A1H8CC69_9RHOB</name>
<dbReference type="AlphaFoldDB" id="A0A1H8CC69"/>
<dbReference type="Proteomes" id="UP000183002">
    <property type="component" value="Unassembled WGS sequence"/>
</dbReference>
<sequence length="90" mass="9675">MSWFGIWWAWIVFGFAMGVLEVIAPAYVFLGFAIGAVVTGVLVGIGVLGGLPATLLVFALASLAAWFMTRRMLGPQAGTAKIWDRDINDN</sequence>
<gene>
    <name evidence="2" type="ORF">SAMN05216227_1004143</name>
</gene>
<keyword evidence="1" id="KW-1133">Transmembrane helix</keyword>
<organism evidence="2 3">
    <name type="scientific">Pseudorhodobacter antarcticus</name>
    <dbReference type="NCBI Taxonomy" id="1077947"/>
    <lineage>
        <taxon>Bacteria</taxon>
        <taxon>Pseudomonadati</taxon>
        <taxon>Pseudomonadota</taxon>
        <taxon>Alphaproteobacteria</taxon>
        <taxon>Rhodobacterales</taxon>
        <taxon>Paracoccaceae</taxon>
        <taxon>Pseudorhodobacter</taxon>
    </lineage>
</organism>
<dbReference type="RefSeq" id="WP_050517957.1">
    <property type="nucleotide sequence ID" value="NZ_FOCO01000004.1"/>
</dbReference>
<evidence type="ECO:0000256" key="1">
    <source>
        <dbReference type="SAM" id="Phobius"/>
    </source>
</evidence>
<reference evidence="2 3" key="1">
    <citation type="submission" date="2016-10" db="EMBL/GenBank/DDBJ databases">
        <authorList>
            <person name="de Groot N.N."/>
        </authorList>
    </citation>
    <scope>NUCLEOTIDE SEQUENCE [LARGE SCALE GENOMIC DNA]</scope>
    <source>
        <strain evidence="2 3">CGMCC 1.10836</strain>
    </source>
</reference>
<dbReference type="STRING" id="1077947.SAMN05216227_1004143"/>
<dbReference type="EMBL" id="FOCO01000004">
    <property type="protein sequence ID" value="SEM92616.1"/>
    <property type="molecule type" value="Genomic_DNA"/>
</dbReference>
<evidence type="ECO:0000313" key="3">
    <source>
        <dbReference type="Proteomes" id="UP000183002"/>
    </source>
</evidence>
<proteinExistence type="predicted"/>
<protein>
    <recommendedName>
        <fullName evidence="4">NfeD-like C-terminal, partner-binding</fullName>
    </recommendedName>
</protein>
<accession>A0A1H8CC69</accession>
<evidence type="ECO:0008006" key="4">
    <source>
        <dbReference type="Google" id="ProtNLM"/>
    </source>
</evidence>
<keyword evidence="1" id="KW-0812">Transmembrane</keyword>
<feature type="transmembrane region" description="Helical" evidence="1">
    <location>
        <begin position="7"/>
        <end position="28"/>
    </location>
</feature>
<evidence type="ECO:0000313" key="2">
    <source>
        <dbReference type="EMBL" id="SEM92616.1"/>
    </source>
</evidence>